<protein>
    <submittedName>
        <fullName evidence="1">Uncharacterized protein</fullName>
    </submittedName>
</protein>
<accession>A0AAV4RKI2</accession>
<evidence type="ECO:0000313" key="2">
    <source>
        <dbReference type="Proteomes" id="UP001054945"/>
    </source>
</evidence>
<keyword evidence="2" id="KW-1185">Reference proteome</keyword>
<dbReference type="Proteomes" id="UP001054945">
    <property type="component" value="Unassembled WGS sequence"/>
</dbReference>
<gene>
    <name evidence="1" type="ORF">CEXT_519131</name>
</gene>
<proteinExistence type="predicted"/>
<dbReference type="AlphaFoldDB" id="A0AAV4RKI2"/>
<sequence length="72" mass="7821">MGQGGGGALDLYSVWECFLHHRSRWWSGGGSLDLQSVWECFLHQRRSGGSVMVQGFDVGPGCVVDLDLHSVG</sequence>
<reference evidence="1 2" key="1">
    <citation type="submission" date="2021-06" db="EMBL/GenBank/DDBJ databases">
        <title>Caerostris extrusa draft genome.</title>
        <authorList>
            <person name="Kono N."/>
            <person name="Arakawa K."/>
        </authorList>
    </citation>
    <scope>NUCLEOTIDE SEQUENCE [LARGE SCALE GENOMIC DNA]</scope>
</reference>
<comment type="caution">
    <text evidence="1">The sequence shown here is derived from an EMBL/GenBank/DDBJ whole genome shotgun (WGS) entry which is preliminary data.</text>
</comment>
<name>A0AAV4RKI2_CAEEX</name>
<organism evidence="1 2">
    <name type="scientific">Caerostris extrusa</name>
    <name type="common">Bark spider</name>
    <name type="synonym">Caerostris bankana</name>
    <dbReference type="NCBI Taxonomy" id="172846"/>
    <lineage>
        <taxon>Eukaryota</taxon>
        <taxon>Metazoa</taxon>
        <taxon>Ecdysozoa</taxon>
        <taxon>Arthropoda</taxon>
        <taxon>Chelicerata</taxon>
        <taxon>Arachnida</taxon>
        <taxon>Araneae</taxon>
        <taxon>Araneomorphae</taxon>
        <taxon>Entelegynae</taxon>
        <taxon>Araneoidea</taxon>
        <taxon>Araneidae</taxon>
        <taxon>Caerostris</taxon>
    </lineage>
</organism>
<evidence type="ECO:0000313" key="1">
    <source>
        <dbReference type="EMBL" id="GIY20765.1"/>
    </source>
</evidence>
<dbReference type="EMBL" id="BPLR01007934">
    <property type="protein sequence ID" value="GIY20765.1"/>
    <property type="molecule type" value="Genomic_DNA"/>
</dbReference>